<comment type="caution">
    <text evidence="3">The sequence shown here is derived from an EMBL/GenBank/DDBJ whole genome shotgun (WGS) entry which is preliminary data.</text>
</comment>
<dbReference type="Proteomes" id="UP000179129">
    <property type="component" value="Unassembled WGS sequence"/>
</dbReference>
<comment type="function">
    <text evidence="2">Antitoxin component of a type II toxin-antitoxin (TA) system.</text>
</comment>
<dbReference type="InterPro" id="IPR006442">
    <property type="entry name" value="Antitoxin_Phd/YefM"/>
</dbReference>
<gene>
    <name evidence="3" type="ORF">A3F83_05415</name>
</gene>
<dbReference type="SUPFAM" id="SSF143120">
    <property type="entry name" value="YefM-like"/>
    <property type="match status" value="1"/>
</dbReference>
<evidence type="ECO:0000313" key="3">
    <source>
        <dbReference type="EMBL" id="OGG01292.1"/>
    </source>
</evidence>
<evidence type="ECO:0000256" key="2">
    <source>
        <dbReference type="RuleBase" id="RU362080"/>
    </source>
</evidence>
<feature type="non-terminal residue" evidence="3">
    <location>
        <position position="1"/>
    </location>
</feature>
<dbReference type="Pfam" id="PF02604">
    <property type="entry name" value="PhdYeFM_antitox"/>
    <property type="match status" value="1"/>
</dbReference>
<sequence length="102" mass="11477">YSTACCLPKLGLGVQMTRMSTEKAQKSLGAVVEQVSEKGARYILTRKGRNVAAIISWNDFQKLEKIRRHLEDQADIKACDKAIDEPGEDIPYGWLRRELGIV</sequence>
<dbReference type="Gene3D" id="3.40.1620.10">
    <property type="entry name" value="YefM-like domain"/>
    <property type="match status" value="1"/>
</dbReference>
<accession>A0A1F5YN17</accession>
<comment type="similarity">
    <text evidence="1 2">Belongs to the phD/YefM antitoxin family.</text>
</comment>
<reference evidence="3 4" key="1">
    <citation type="journal article" date="2016" name="Nat. Commun.">
        <title>Thousands of microbial genomes shed light on interconnected biogeochemical processes in an aquifer system.</title>
        <authorList>
            <person name="Anantharaman K."/>
            <person name="Brown C.T."/>
            <person name="Hug L.A."/>
            <person name="Sharon I."/>
            <person name="Castelle C.J."/>
            <person name="Probst A.J."/>
            <person name="Thomas B.C."/>
            <person name="Singh A."/>
            <person name="Wilkins M.J."/>
            <person name="Karaoz U."/>
            <person name="Brodie E.L."/>
            <person name="Williams K.H."/>
            <person name="Hubbard S.S."/>
            <person name="Banfield J.F."/>
        </authorList>
    </citation>
    <scope>NUCLEOTIDE SEQUENCE [LARGE SCALE GENOMIC DNA]</scope>
</reference>
<dbReference type="NCBIfam" id="TIGR01552">
    <property type="entry name" value="phd_fam"/>
    <property type="match status" value="1"/>
</dbReference>
<evidence type="ECO:0000256" key="1">
    <source>
        <dbReference type="ARBA" id="ARBA00009981"/>
    </source>
</evidence>
<name>A0A1F5YN17_9BACT</name>
<protein>
    <recommendedName>
        <fullName evidence="2">Antitoxin</fullName>
    </recommendedName>
</protein>
<dbReference type="AlphaFoldDB" id="A0A1F5YN17"/>
<dbReference type="InterPro" id="IPR036165">
    <property type="entry name" value="YefM-like_sf"/>
</dbReference>
<proteinExistence type="inferred from homology"/>
<evidence type="ECO:0000313" key="4">
    <source>
        <dbReference type="Proteomes" id="UP000179129"/>
    </source>
</evidence>
<dbReference type="EMBL" id="MFIX01000212">
    <property type="protein sequence ID" value="OGG01292.1"/>
    <property type="molecule type" value="Genomic_DNA"/>
</dbReference>
<organism evidence="3 4">
    <name type="scientific">Candidatus Glassbacteria bacterium RIFCSPLOWO2_12_FULL_58_11</name>
    <dbReference type="NCBI Taxonomy" id="1817867"/>
    <lineage>
        <taxon>Bacteria</taxon>
        <taxon>Candidatus Glassiibacteriota</taxon>
    </lineage>
</organism>